<evidence type="ECO:0000313" key="2">
    <source>
        <dbReference type="Proteomes" id="UP000054477"/>
    </source>
</evidence>
<dbReference type="AlphaFoldDB" id="A0A0C9Y6H3"/>
<protein>
    <submittedName>
        <fullName evidence="1">Uncharacterized protein</fullName>
    </submittedName>
</protein>
<evidence type="ECO:0000313" key="1">
    <source>
        <dbReference type="EMBL" id="KIK03658.1"/>
    </source>
</evidence>
<reference evidence="1 2" key="1">
    <citation type="submission" date="2014-04" db="EMBL/GenBank/DDBJ databases">
        <authorList>
            <consortium name="DOE Joint Genome Institute"/>
            <person name="Kuo A."/>
            <person name="Kohler A."/>
            <person name="Nagy L.G."/>
            <person name="Floudas D."/>
            <person name="Copeland A."/>
            <person name="Barry K.W."/>
            <person name="Cichocki N."/>
            <person name="Veneault-Fourrey C."/>
            <person name="LaButti K."/>
            <person name="Lindquist E.A."/>
            <person name="Lipzen A."/>
            <person name="Lundell T."/>
            <person name="Morin E."/>
            <person name="Murat C."/>
            <person name="Sun H."/>
            <person name="Tunlid A."/>
            <person name="Henrissat B."/>
            <person name="Grigoriev I.V."/>
            <person name="Hibbett D.S."/>
            <person name="Martin F."/>
            <person name="Nordberg H.P."/>
            <person name="Cantor M.N."/>
            <person name="Hua S.X."/>
        </authorList>
    </citation>
    <scope>NUCLEOTIDE SEQUENCE [LARGE SCALE GENOMIC DNA]</scope>
    <source>
        <strain evidence="1 2">LaAM-08-1</strain>
    </source>
</reference>
<accession>A0A0C9Y6H3</accession>
<sequence length="116" mass="13221">MSTSKISVQRLNASTYRHCSGSPAERTDHAKLRFKAVIKAEIFALFPHVQHDAWIIGRSPLRMKRSKAGIRLIQGGIKISEKSRNLSQIDSDDTLTVEPRTFVKKRRDENPCYVLD</sequence>
<dbReference type="HOGENOM" id="CLU_2097274_0_0_1"/>
<organism evidence="1 2">
    <name type="scientific">Laccaria amethystina LaAM-08-1</name>
    <dbReference type="NCBI Taxonomy" id="1095629"/>
    <lineage>
        <taxon>Eukaryota</taxon>
        <taxon>Fungi</taxon>
        <taxon>Dikarya</taxon>
        <taxon>Basidiomycota</taxon>
        <taxon>Agaricomycotina</taxon>
        <taxon>Agaricomycetes</taxon>
        <taxon>Agaricomycetidae</taxon>
        <taxon>Agaricales</taxon>
        <taxon>Agaricineae</taxon>
        <taxon>Hydnangiaceae</taxon>
        <taxon>Laccaria</taxon>
    </lineage>
</organism>
<dbReference type="Proteomes" id="UP000054477">
    <property type="component" value="Unassembled WGS sequence"/>
</dbReference>
<keyword evidence="2" id="KW-1185">Reference proteome</keyword>
<gene>
    <name evidence="1" type="ORF">K443DRAFT_121399</name>
</gene>
<proteinExistence type="predicted"/>
<dbReference type="EMBL" id="KN838578">
    <property type="protein sequence ID" value="KIK03658.1"/>
    <property type="molecule type" value="Genomic_DNA"/>
</dbReference>
<name>A0A0C9Y6H3_9AGAR</name>
<reference evidence="2" key="2">
    <citation type="submission" date="2015-01" db="EMBL/GenBank/DDBJ databases">
        <title>Evolutionary Origins and Diversification of the Mycorrhizal Mutualists.</title>
        <authorList>
            <consortium name="DOE Joint Genome Institute"/>
            <consortium name="Mycorrhizal Genomics Consortium"/>
            <person name="Kohler A."/>
            <person name="Kuo A."/>
            <person name="Nagy L.G."/>
            <person name="Floudas D."/>
            <person name="Copeland A."/>
            <person name="Barry K.W."/>
            <person name="Cichocki N."/>
            <person name="Veneault-Fourrey C."/>
            <person name="LaButti K."/>
            <person name="Lindquist E.A."/>
            <person name="Lipzen A."/>
            <person name="Lundell T."/>
            <person name="Morin E."/>
            <person name="Murat C."/>
            <person name="Riley R."/>
            <person name="Ohm R."/>
            <person name="Sun H."/>
            <person name="Tunlid A."/>
            <person name="Henrissat B."/>
            <person name="Grigoriev I.V."/>
            <person name="Hibbett D.S."/>
            <person name="Martin F."/>
        </authorList>
    </citation>
    <scope>NUCLEOTIDE SEQUENCE [LARGE SCALE GENOMIC DNA]</scope>
    <source>
        <strain evidence="2">LaAM-08-1</strain>
    </source>
</reference>